<keyword evidence="5" id="KW-0800">Toxin</keyword>
<evidence type="ECO:0000256" key="2">
    <source>
        <dbReference type="ARBA" id="ARBA00022722"/>
    </source>
</evidence>
<dbReference type="SUPFAM" id="SSF88723">
    <property type="entry name" value="PIN domain-like"/>
    <property type="match status" value="1"/>
</dbReference>
<comment type="function">
    <text evidence="5">Toxic component of a toxin-antitoxin (TA) system. An RNase.</text>
</comment>
<evidence type="ECO:0000256" key="3">
    <source>
        <dbReference type="ARBA" id="ARBA00022723"/>
    </source>
</evidence>
<keyword evidence="8" id="KW-1185">Reference proteome</keyword>
<protein>
    <recommendedName>
        <fullName evidence="5">Ribonuclease VapC</fullName>
        <shortName evidence="5">RNase VapC</shortName>
        <ecNumber evidence="5">3.1.-.-</ecNumber>
    </recommendedName>
    <alternativeName>
        <fullName evidence="5">Toxin VapC</fullName>
    </alternativeName>
</protein>
<keyword evidence="5" id="KW-0460">Magnesium</keyword>
<proteinExistence type="inferred from homology"/>
<comment type="cofactor">
    <cofactor evidence="5">
        <name>Mg(2+)</name>
        <dbReference type="ChEBI" id="CHEBI:18420"/>
    </cofactor>
</comment>
<dbReference type="HAMAP" id="MF_00265">
    <property type="entry name" value="VapC_Nob1"/>
    <property type="match status" value="1"/>
</dbReference>
<evidence type="ECO:0000313" key="7">
    <source>
        <dbReference type="EMBL" id="MFC5507214.1"/>
    </source>
</evidence>
<dbReference type="InterPro" id="IPR029060">
    <property type="entry name" value="PIN-like_dom_sf"/>
</dbReference>
<name>A0ABW0P603_9HYPH</name>
<accession>A0ABW0P603</accession>
<dbReference type="EC" id="3.1.-.-" evidence="5"/>
<feature type="binding site" evidence="5">
    <location>
        <position position="4"/>
    </location>
    <ligand>
        <name>Mg(2+)</name>
        <dbReference type="ChEBI" id="CHEBI:18420"/>
    </ligand>
</feature>
<sequence length="143" mass="15242">MFLDASVLVAAMAGEVEAPAIRVAIVESEKLASSPLAVFEASCRIAKLRRISIDEAYSATMEFLTMTGAQLQAIDAETGRAAHTCAARYHLLTGHPARLNMGDCFAYAAARASGLKLAYKGNDFLHTDIDGVRFGPEAEPPRA</sequence>
<reference evidence="8" key="1">
    <citation type="journal article" date="2019" name="Int. J. Syst. Evol. Microbiol.">
        <title>The Global Catalogue of Microorganisms (GCM) 10K type strain sequencing project: providing services to taxonomists for standard genome sequencing and annotation.</title>
        <authorList>
            <consortium name="The Broad Institute Genomics Platform"/>
            <consortium name="The Broad Institute Genome Sequencing Center for Infectious Disease"/>
            <person name="Wu L."/>
            <person name="Ma J."/>
        </authorList>
    </citation>
    <scope>NUCLEOTIDE SEQUENCE [LARGE SCALE GENOMIC DNA]</scope>
    <source>
        <strain evidence="8">CCUG 43117</strain>
    </source>
</reference>
<keyword evidence="3 5" id="KW-0479">Metal-binding</keyword>
<evidence type="ECO:0000256" key="1">
    <source>
        <dbReference type="ARBA" id="ARBA00022649"/>
    </source>
</evidence>
<evidence type="ECO:0000259" key="6">
    <source>
        <dbReference type="Pfam" id="PF01850"/>
    </source>
</evidence>
<comment type="similarity">
    <text evidence="5">Belongs to the PINc/VapC protein family.</text>
</comment>
<dbReference type="EMBL" id="JBHSLU010000063">
    <property type="protein sequence ID" value="MFC5507214.1"/>
    <property type="molecule type" value="Genomic_DNA"/>
</dbReference>
<dbReference type="InterPro" id="IPR022907">
    <property type="entry name" value="VapC_family"/>
</dbReference>
<evidence type="ECO:0000256" key="4">
    <source>
        <dbReference type="ARBA" id="ARBA00022801"/>
    </source>
</evidence>
<feature type="domain" description="PIN" evidence="6">
    <location>
        <begin position="1"/>
        <end position="128"/>
    </location>
</feature>
<evidence type="ECO:0000313" key="8">
    <source>
        <dbReference type="Proteomes" id="UP001596060"/>
    </source>
</evidence>
<feature type="binding site" evidence="5">
    <location>
        <position position="103"/>
    </location>
    <ligand>
        <name>Mg(2+)</name>
        <dbReference type="ChEBI" id="CHEBI:18420"/>
    </ligand>
</feature>
<keyword evidence="4 5" id="KW-0378">Hydrolase</keyword>
<organism evidence="7 8">
    <name type="scientific">Bosea massiliensis</name>
    <dbReference type="NCBI Taxonomy" id="151419"/>
    <lineage>
        <taxon>Bacteria</taxon>
        <taxon>Pseudomonadati</taxon>
        <taxon>Pseudomonadota</taxon>
        <taxon>Alphaproteobacteria</taxon>
        <taxon>Hyphomicrobiales</taxon>
        <taxon>Boseaceae</taxon>
        <taxon>Bosea</taxon>
    </lineage>
</organism>
<keyword evidence="1 5" id="KW-1277">Toxin-antitoxin system</keyword>
<dbReference type="CDD" id="cd09871">
    <property type="entry name" value="PIN_MtVapC28-VapC30-like"/>
    <property type="match status" value="1"/>
</dbReference>
<keyword evidence="2 5" id="KW-0540">Nuclease</keyword>
<dbReference type="Gene3D" id="3.40.50.1010">
    <property type="entry name" value="5'-nuclease"/>
    <property type="match status" value="1"/>
</dbReference>
<comment type="caution">
    <text evidence="7">The sequence shown here is derived from an EMBL/GenBank/DDBJ whole genome shotgun (WGS) entry which is preliminary data.</text>
</comment>
<evidence type="ECO:0000256" key="5">
    <source>
        <dbReference type="HAMAP-Rule" id="MF_00265"/>
    </source>
</evidence>
<dbReference type="Proteomes" id="UP001596060">
    <property type="component" value="Unassembled WGS sequence"/>
</dbReference>
<dbReference type="RefSeq" id="WP_082732829.1">
    <property type="nucleotide sequence ID" value="NZ_JBHSLU010000063.1"/>
</dbReference>
<dbReference type="InterPro" id="IPR002716">
    <property type="entry name" value="PIN_dom"/>
</dbReference>
<gene>
    <name evidence="5" type="primary">vapC</name>
    <name evidence="7" type="ORF">ACFPN9_18400</name>
</gene>
<dbReference type="Pfam" id="PF01850">
    <property type="entry name" value="PIN"/>
    <property type="match status" value="1"/>
</dbReference>